<dbReference type="GO" id="GO:0017022">
    <property type="term" value="F:myosin binding"/>
    <property type="evidence" value="ECO:0007669"/>
    <property type="project" value="InterPro"/>
</dbReference>
<accession>A0A392NFW9</accession>
<dbReference type="AlphaFoldDB" id="A0A392NFW9"/>
<evidence type="ECO:0000313" key="1">
    <source>
        <dbReference type="EMBL" id="MCH97434.1"/>
    </source>
</evidence>
<name>A0A392NFW9_9FABA</name>
<evidence type="ECO:0000313" key="2">
    <source>
        <dbReference type="Proteomes" id="UP000265520"/>
    </source>
</evidence>
<comment type="caution">
    <text evidence="1">The sequence shown here is derived from an EMBL/GenBank/DDBJ whole genome shotgun (WGS) entry which is preliminary data.</text>
</comment>
<keyword evidence="2" id="KW-1185">Reference proteome</keyword>
<dbReference type="EMBL" id="LXQA010034950">
    <property type="protein sequence ID" value="MCH97434.1"/>
    <property type="molecule type" value="Genomic_DNA"/>
</dbReference>
<dbReference type="PANTHER" id="PTHR31448:SF32">
    <property type="entry name" value="MYOSIN-BINDING PROTEIN 1"/>
    <property type="match status" value="1"/>
</dbReference>
<dbReference type="PANTHER" id="PTHR31448">
    <property type="entry name" value="MYOSIN-BINDING PROTEIN 2"/>
    <property type="match status" value="1"/>
</dbReference>
<dbReference type="Proteomes" id="UP000265520">
    <property type="component" value="Unassembled WGS sequence"/>
</dbReference>
<gene>
    <name evidence="1" type="ORF">A2U01_0018429</name>
</gene>
<organism evidence="1 2">
    <name type="scientific">Trifolium medium</name>
    <dbReference type="NCBI Taxonomy" id="97028"/>
    <lineage>
        <taxon>Eukaryota</taxon>
        <taxon>Viridiplantae</taxon>
        <taxon>Streptophyta</taxon>
        <taxon>Embryophyta</taxon>
        <taxon>Tracheophyta</taxon>
        <taxon>Spermatophyta</taxon>
        <taxon>Magnoliopsida</taxon>
        <taxon>eudicotyledons</taxon>
        <taxon>Gunneridae</taxon>
        <taxon>Pentapetalae</taxon>
        <taxon>rosids</taxon>
        <taxon>fabids</taxon>
        <taxon>Fabales</taxon>
        <taxon>Fabaceae</taxon>
        <taxon>Papilionoideae</taxon>
        <taxon>50 kb inversion clade</taxon>
        <taxon>NPAAA clade</taxon>
        <taxon>Hologalegina</taxon>
        <taxon>IRL clade</taxon>
        <taxon>Trifolieae</taxon>
        <taxon>Trifolium</taxon>
    </lineage>
</organism>
<protein>
    <submittedName>
        <fullName evidence="1">Uncharacterized protein</fullName>
    </submittedName>
</protein>
<reference evidence="1 2" key="1">
    <citation type="journal article" date="2018" name="Front. Plant Sci.">
        <title>Red Clover (Trifolium pratense) and Zigzag Clover (T. medium) - A Picture of Genomic Similarities and Differences.</title>
        <authorList>
            <person name="Dluhosova J."/>
            <person name="Istvanek J."/>
            <person name="Nedelnik J."/>
            <person name="Repkova J."/>
        </authorList>
    </citation>
    <scope>NUCLEOTIDE SEQUENCE [LARGE SCALE GENOMIC DNA]</scope>
    <source>
        <strain evidence="2">cv. 10/8</strain>
        <tissue evidence="1">Leaf</tissue>
    </source>
</reference>
<sequence length="99" mass="10955">MVDDPSSKKSPACKQNGELEYYERGSSVLCGNNDSASTGSLVSNFIERLQALEADHNFLEHSIKLLNEGGEGLQLLQEIADRLQQLRRIGIREINQPVA</sequence>
<proteinExistence type="predicted"/>
<dbReference type="InterPro" id="IPR039306">
    <property type="entry name" value="MYOB"/>
</dbReference>